<comment type="caution">
    <text evidence="1">The sequence shown here is derived from an EMBL/GenBank/DDBJ whole genome shotgun (WGS) entry which is preliminary data.</text>
</comment>
<keyword evidence="2" id="KW-1185">Reference proteome</keyword>
<proteinExistence type="predicted"/>
<dbReference type="EMBL" id="CALSDN010000006">
    <property type="protein sequence ID" value="CAH6721555.1"/>
    <property type="molecule type" value="Genomic_DNA"/>
</dbReference>
<accession>A0ACA9Y9X0</accession>
<protein>
    <submittedName>
        <fullName evidence="1">Protein Dcg1p</fullName>
    </submittedName>
</protein>
<organism evidence="1 2">
    <name type="scientific">[Candida] jaroonii</name>
    <dbReference type="NCBI Taxonomy" id="467808"/>
    <lineage>
        <taxon>Eukaryota</taxon>
        <taxon>Fungi</taxon>
        <taxon>Dikarya</taxon>
        <taxon>Ascomycota</taxon>
        <taxon>Saccharomycotina</taxon>
        <taxon>Pichiomycetes</taxon>
        <taxon>Debaryomycetaceae</taxon>
        <taxon>Yamadazyma</taxon>
    </lineage>
</organism>
<name>A0ACA9Y9X0_9ASCO</name>
<dbReference type="Proteomes" id="UP001152531">
    <property type="component" value="Unassembled WGS sequence"/>
</dbReference>
<reference evidence="1" key="1">
    <citation type="submission" date="2022-06" db="EMBL/GenBank/DDBJ databases">
        <authorList>
            <person name="Legras J.-L."/>
            <person name="Devillers H."/>
            <person name="Grondin C."/>
        </authorList>
    </citation>
    <scope>NUCLEOTIDE SEQUENCE</scope>
    <source>
        <strain evidence="1">CLIB 1444</strain>
    </source>
</reference>
<sequence length="268" mass="28668">MLLTDLPVVRNPIGKDIPEDKLVKVLLINPNASESMTLNAMKMVEGSLPVDAIVYGYTGPKGITPSTIEGHLDGVLSSAAVFKDVYPLMSQVDTALVACFSEHPLTNCLREEFDIPVCGIFEAGCYSARLIGGRFGVVATVYRSEIRHADSIKNLGIDKFCVGVLSTGLKVSELETKPRNEVLGKMENIAQELVGRGADALILGCCGMSDMKNAVESSVKDKKVMVIDGVVAGVNLLCGLVRSGLKTSKRGLFASSKDARVSRGQEYL</sequence>
<evidence type="ECO:0000313" key="1">
    <source>
        <dbReference type="EMBL" id="CAH6721555.1"/>
    </source>
</evidence>
<gene>
    <name evidence="1" type="ORF">CLIB1444_06S04852</name>
</gene>
<evidence type="ECO:0000313" key="2">
    <source>
        <dbReference type="Proteomes" id="UP001152531"/>
    </source>
</evidence>